<sequence length="165" mass="18841">MASIRWEQTRLRPNSLIASLVSSSTLQTTRPRSPLLQQTRNATFIQRPRRPYIFTQMVQLTDGSTYTVRTTTPNPLYRPVKDTRNTLTWQPSEKTLHNIELDEAGKLAGFRDRYGRSFDIAFNKSKEGPQIQDTNDFSDLITKYVSKDAAASMKSPLKQASSKKK</sequence>
<dbReference type="Pfam" id="PF21492">
    <property type="entry name" value="bL31_N"/>
    <property type="match status" value="1"/>
</dbReference>
<dbReference type="PANTHER" id="PTHR28174:SF1">
    <property type="entry name" value="LARGE RIBOSOMAL SUBUNIT PROTEIN BL31M"/>
    <property type="match status" value="1"/>
</dbReference>
<dbReference type="InterPro" id="IPR034600">
    <property type="entry name" value="Ribosomal_bL31m"/>
</dbReference>
<dbReference type="GO" id="GO:0032543">
    <property type="term" value="P:mitochondrial translation"/>
    <property type="evidence" value="ECO:0007669"/>
    <property type="project" value="InterPro"/>
</dbReference>
<feature type="domain" description="Ribosomal protein bL31m N-terminal" evidence="1">
    <location>
        <begin position="47"/>
        <end position="92"/>
    </location>
</feature>
<evidence type="ECO:0000313" key="2">
    <source>
        <dbReference type="EMBL" id="RCI12482.1"/>
    </source>
</evidence>
<dbReference type="STRING" id="1330021.A0A367LE17"/>
<dbReference type="OrthoDB" id="5587740at2759"/>
<dbReference type="PANTHER" id="PTHR28174">
    <property type="entry name" value="54S RIBOSOMAL PROTEIN L36, MITOCHONDRIAL"/>
    <property type="match status" value="1"/>
</dbReference>
<protein>
    <recommendedName>
        <fullName evidence="1">Ribosomal protein bL31m N-terminal domain-containing protein</fullName>
    </recommendedName>
</protein>
<accession>A0A367LE17</accession>
<organism evidence="2 3">
    <name type="scientific">Ophiocordyceps polyrhachis-furcata BCC 54312</name>
    <dbReference type="NCBI Taxonomy" id="1330021"/>
    <lineage>
        <taxon>Eukaryota</taxon>
        <taxon>Fungi</taxon>
        <taxon>Dikarya</taxon>
        <taxon>Ascomycota</taxon>
        <taxon>Pezizomycotina</taxon>
        <taxon>Sordariomycetes</taxon>
        <taxon>Hypocreomycetidae</taxon>
        <taxon>Hypocreales</taxon>
        <taxon>Ophiocordycipitaceae</taxon>
        <taxon>Ophiocordyceps</taxon>
    </lineage>
</organism>
<reference evidence="2 3" key="1">
    <citation type="journal article" date="2015" name="BMC Genomics">
        <title>Insights from the genome of Ophiocordyceps polyrhachis-furcata to pathogenicity and host specificity in insect fungi.</title>
        <authorList>
            <person name="Wichadakul D."/>
            <person name="Kobmoo N."/>
            <person name="Ingsriswang S."/>
            <person name="Tangphatsornruang S."/>
            <person name="Chantasingh D."/>
            <person name="Luangsa-ard J.J."/>
            <person name="Eurwilaichitr L."/>
        </authorList>
    </citation>
    <scope>NUCLEOTIDE SEQUENCE [LARGE SCALE GENOMIC DNA]</scope>
    <source>
        <strain evidence="2 3">BCC 54312</strain>
    </source>
</reference>
<name>A0A367LE17_9HYPO</name>
<dbReference type="InterPro" id="IPR048874">
    <property type="entry name" value="Ribosomal_bL31m_N"/>
</dbReference>
<keyword evidence="3" id="KW-1185">Reference proteome</keyword>
<dbReference type="AlphaFoldDB" id="A0A367LE17"/>
<proteinExistence type="predicted"/>
<dbReference type="GO" id="GO:0003735">
    <property type="term" value="F:structural constituent of ribosome"/>
    <property type="evidence" value="ECO:0007669"/>
    <property type="project" value="InterPro"/>
</dbReference>
<dbReference type="EMBL" id="LKCN02000007">
    <property type="protein sequence ID" value="RCI12482.1"/>
    <property type="molecule type" value="Genomic_DNA"/>
</dbReference>
<gene>
    <name evidence="2" type="ORF">L249_1165</name>
</gene>
<dbReference type="Gene3D" id="6.20.130.10">
    <property type="match status" value="1"/>
</dbReference>
<evidence type="ECO:0000259" key="1">
    <source>
        <dbReference type="Pfam" id="PF21492"/>
    </source>
</evidence>
<comment type="caution">
    <text evidence="2">The sequence shown here is derived from an EMBL/GenBank/DDBJ whole genome shotgun (WGS) entry which is preliminary data.</text>
</comment>
<dbReference type="GO" id="GO:0005762">
    <property type="term" value="C:mitochondrial large ribosomal subunit"/>
    <property type="evidence" value="ECO:0007669"/>
    <property type="project" value="InterPro"/>
</dbReference>
<evidence type="ECO:0000313" key="3">
    <source>
        <dbReference type="Proteomes" id="UP000253664"/>
    </source>
</evidence>
<dbReference type="Proteomes" id="UP000253664">
    <property type="component" value="Unassembled WGS sequence"/>
</dbReference>